<evidence type="ECO:0000313" key="3">
    <source>
        <dbReference type="Proteomes" id="UP000540698"/>
    </source>
</evidence>
<dbReference type="InterPro" id="IPR052336">
    <property type="entry name" value="MlaD_Phospholipid_Transporter"/>
</dbReference>
<protein>
    <submittedName>
        <fullName evidence="2">MCE family protein</fullName>
    </submittedName>
</protein>
<dbReference type="EMBL" id="JAAXOS010000028">
    <property type="protein sequence ID" value="NKY31261.1"/>
    <property type="molecule type" value="Genomic_DNA"/>
</dbReference>
<dbReference type="GO" id="GO:0005548">
    <property type="term" value="F:phospholipid transporter activity"/>
    <property type="evidence" value="ECO:0007669"/>
    <property type="project" value="TreeGrafter"/>
</dbReference>
<keyword evidence="3" id="KW-1185">Reference proteome</keyword>
<evidence type="ECO:0000313" key="2">
    <source>
        <dbReference type="EMBL" id="NKY31261.1"/>
    </source>
</evidence>
<feature type="domain" description="Mce/MlaD" evidence="1">
    <location>
        <begin position="36"/>
        <end position="97"/>
    </location>
</feature>
<dbReference type="Pfam" id="PF02470">
    <property type="entry name" value="MlaD"/>
    <property type="match status" value="1"/>
</dbReference>
<dbReference type="InterPro" id="IPR003399">
    <property type="entry name" value="Mce/MlaD"/>
</dbReference>
<dbReference type="RefSeq" id="WP_084499237.1">
    <property type="nucleotide sequence ID" value="NZ_JAAXOS010000028.1"/>
</dbReference>
<sequence>MSRGMWASLLSIAAVVIAGKGYLMAEVAQVDLFGKHTTVTMVIHRSAGLAVGSPVLLRGVEVGRVAGIDYAKRGVEVGLEFRGEPEIPVDSAVRVESLLEQRGGADDPDLHGDER</sequence>
<reference evidence="2 3" key="1">
    <citation type="submission" date="2020-04" db="EMBL/GenBank/DDBJ databases">
        <title>MicrobeNet Type strains.</title>
        <authorList>
            <person name="Nicholson A.C."/>
        </authorList>
    </citation>
    <scope>NUCLEOTIDE SEQUENCE [LARGE SCALE GENOMIC DNA]</scope>
    <source>
        <strain evidence="2 3">DSM 44956</strain>
    </source>
</reference>
<dbReference type="AlphaFoldDB" id="A0A7X6LB57"/>
<comment type="caution">
    <text evidence="2">The sequence shown here is derived from an EMBL/GenBank/DDBJ whole genome shotgun (WGS) entry which is preliminary data.</text>
</comment>
<accession>A0A7X6LB57</accession>
<gene>
    <name evidence="2" type="ORF">HGB38_34445</name>
</gene>
<name>A0A7X6LB57_9NOCA</name>
<organism evidence="2 3">
    <name type="scientific">Nocardia gamkensis</name>
    <dbReference type="NCBI Taxonomy" id="352869"/>
    <lineage>
        <taxon>Bacteria</taxon>
        <taxon>Bacillati</taxon>
        <taxon>Actinomycetota</taxon>
        <taxon>Actinomycetes</taxon>
        <taxon>Mycobacteriales</taxon>
        <taxon>Nocardiaceae</taxon>
        <taxon>Nocardia</taxon>
    </lineage>
</organism>
<evidence type="ECO:0000259" key="1">
    <source>
        <dbReference type="Pfam" id="PF02470"/>
    </source>
</evidence>
<proteinExistence type="predicted"/>
<dbReference type="PANTHER" id="PTHR33371:SF4">
    <property type="entry name" value="INTERMEMBRANE PHOSPHOLIPID TRANSPORT SYSTEM BINDING PROTEIN MLAD"/>
    <property type="match status" value="1"/>
</dbReference>
<dbReference type="GO" id="GO:0005543">
    <property type="term" value="F:phospholipid binding"/>
    <property type="evidence" value="ECO:0007669"/>
    <property type="project" value="TreeGrafter"/>
</dbReference>
<dbReference type="PANTHER" id="PTHR33371">
    <property type="entry name" value="INTERMEMBRANE PHOSPHOLIPID TRANSPORT SYSTEM BINDING PROTEIN MLAD-RELATED"/>
    <property type="match status" value="1"/>
</dbReference>
<dbReference type="Proteomes" id="UP000540698">
    <property type="component" value="Unassembled WGS sequence"/>
</dbReference>